<gene>
    <name evidence="1" type="primary">GP_0</name>
    <name evidence="1" type="ORF">CM83_16321</name>
</gene>
<reference evidence="1" key="2">
    <citation type="submission" date="2014-07" db="EMBL/GenBank/DDBJ databases">
        <authorList>
            <person name="Hull J."/>
        </authorList>
    </citation>
    <scope>NUCLEOTIDE SEQUENCE</scope>
</reference>
<dbReference type="InterPro" id="IPR008042">
    <property type="entry name" value="Retrotrans_Pao"/>
</dbReference>
<dbReference type="PANTHER" id="PTHR47331">
    <property type="entry name" value="PHD-TYPE DOMAIN-CONTAINING PROTEIN"/>
    <property type="match status" value="1"/>
</dbReference>
<dbReference type="Pfam" id="PF05380">
    <property type="entry name" value="Peptidase_A17"/>
    <property type="match status" value="1"/>
</dbReference>
<dbReference type="SUPFAM" id="SSF56672">
    <property type="entry name" value="DNA/RNA polymerases"/>
    <property type="match status" value="1"/>
</dbReference>
<dbReference type="GO" id="GO:0071897">
    <property type="term" value="P:DNA biosynthetic process"/>
    <property type="evidence" value="ECO:0007669"/>
    <property type="project" value="UniProtKB-ARBA"/>
</dbReference>
<sequence length="379" mass="43323">NFYLPHHPVFKNSSTSSIRVVFNASSKSTSGKSLNDVLCTAQPNQSSLYSIILRFRMYKYVITGDVAKMYRQILVRRDDQDFQRILWRENPFDELQHFRLLTVTYGESSAPFVATRCLRQLANDIEHTDPVLSDIIKHDFYIDDLLSGSDAFDEVLRIQKGVSMVLAQGGMLLRKWCSNDKEILESITPEDDPHHIVHFSDDKESVATLGLCWNPFRDILGFNLSDTFQNVHLTRRSILSDLSKVFDPLGLITPVLIKGKIFVQDLWQNCKTWDEVLPHSLQEKWLKFSESLLRLNHLKIARRVSCSSTNFELHGFSDASQSAYGACIYVKSWDELCQPQIHLLTSKSRVAPMKTISLPRLELCAAVLLVGLMSMVTTY</sequence>
<dbReference type="AlphaFoldDB" id="A0A0A9WGS8"/>
<reference evidence="1" key="1">
    <citation type="journal article" date="2014" name="PLoS ONE">
        <title>Transcriptome-Based Identification of ABC Transporters in the Western Tarnished Plant Bug Lygus hesperus.</title>
        <authorList>
            <person name="Hull J.J."/>
            <person name="Chaney K."/>
            <person name="Geib S.M."/>
            <person name="Fabrick J.A."/>
            <person name="Brent C.S."/>
            <person name="Walsh D."/>
            <person name="Lavine L.C."/>
        </authorList>
    </citation>
    <scope>NUCLEOTIDE SEQUENCE</scope>
</reference>
<evidence type="ECO:0000313" key="1">
    <source>
        <dbReference type="EMBL" id="JAG05723.1"/>
    </source>
</evidence>
<accession>A0A0A9WGS8</accession>
<keyword evidence="1" id="KW-0261">Viral envelope protein</keyword>
<protein>
    <submittedName>
        <fullName evidence="1">Envelope glycoprotein</fullName>
    </submittedName>
</protein>
<dbReference type="EMBL" id="GBHO01037881">
    <property type="protein sequence ID" value="JAG05723.1"/>
    <property type="molecule type" value="Transcribed_RNA"/>
</dbReference>
<proteinExistence type="predicted"/>
<name>A0A0A9WGS8_LYGHE</name>
<dbReference type="PANTHER" id="PTHR47331:SF4">
    <property type="entry name" value="PEPTIDASE S1 DOMAIN-CONTAINING PROTEIN"/>
    <property type="match status" value="1"/>
</dbReference>
<organism evidence="1">
    <name type="scientific">Lygus hesperus</name>
    <name type="common">Western plant bug</name>
    <dbReference type="NCBI Taxonomy" id="30085"/>
    <lineage>
        <taxon>Eukaryota</taxon>
        <taxon>Metazoa</taxon>
        <taxon>Ecdysozoa</taxon>
        <taxon>Arthropoda</taxon>
        <taxon>Hexapoda</taxon>
        <taxon>Insecta</taxon>
        <taxon>Pterygota</taxon>
        <taxon>Neoptera</taxon>
        <taxon>Paraneoptera</taxon>
        <taxon>Hemiptera</taxon>
        <taxon>Heteroptera</taxon>
        <taxon>Panheteroptera</taxon>
        <taxon>Cimicomorpha</taxon>
        <taxon>Miridae</taxon>
        <taxon>Mirini</taxon>
        <taxon>Lygus</taxon>
    </lineage>
</organism>
<keyword evidence="1" id="KW-0946">Virion</keyword>
<dbReference type="InterPro" id="IPR043502">
    <property type="entry name" value="DNA/RNA_pol_sf"/>
</dbReference>
<feature type="non-terminal residue" evidence="1">
    <location>
        <position position="1"/>
    </location>
</feature>